<dbReference type="InterPro" id="IPR022442">
    <property type="entry name" value="SO_2930-like_dom"/>
</dbReference>
<keyword evidence="4" id="KW-1185">Reference proteome</keyword>
<dbReference type="Gene3D" id="2.160.20.10">
    <property type="entry name" value="Single-stranded right-handed beta-helix, Pectin lyase-like"/>
    <property type="match status" value="1"/>
</dbReference>
<dbReference type="SUPFAM" id="SSF51126">
    <property type="entry name" value="Pectin lyase-like"/>
    <property type="match status" value="1"/>
</dbReference>
<accession>A0A8G0ZQV9</accession>
<gene>
    <name evidence="3" type="ORF">JO391_13265</name>
</gene>
<feature type="signal peptide" evidence="1">
    <location>
        <begin position="1"/>
        <end position="17"/>
    </location>
</feature>
<evidence type="ECO:0000256" key="1">
    <source>
        <dbReference type="SAM" id="SignalP"/>
    </source>
</evidence>
<dbReference type="InterPro" id="IPR006626">
    <property type="entry name" value="PbH1"/>
</dbReference>
<dbReference type="EMBL" id="CP069370">
    <property type="protein sequence ID" value="QYZ68734.1"/>
    <property type="molecule type" value="Genomic_DNA"/>
</dbReference>
<dbReference type="Pfam" id="PF13229">
    <property type="entry name" value="Beta_helix"/>
    <property type="match status" value="1"/>
</dbReference>
<dbReference type="InterPro" id="IPR012334">
    <property type="entry name" value="Pectin_lyas_fold"/>
</dbReference>
<feature type="chain" id="PRO_5034224975" evidence="1">
    <location>
        <begin position="18"/>
        <end position="422"/>
    </location>
</feature>
<evidence type="ECO:0000313" key="3">
    <source>
        <dbReference type="EMBL" id="QYZ68734.1"/>
    </source>
</evidence>
<evidence type="ECO:0000259" key="2">
    <source>
        <dbReference type="Pfam" id="PF13229"/>
    </source>
</evidence>
<dbReference type="AlphaFoldDB" id="A0A8G0ZQV9"/>
<dbReference type="SMART" id="SM00710">
    <property type="entry name" value="PbH1"/>
    <property type="match status" value="5"/>
</dbReference>
<dbReference type="RefSeq" id="WP_220660957.1">
    <property type="nucleotide sequence ID" value="NZ_CP069370.1"/>
</dbReference>
<dbReference type="InterPro" id="IPR011050">
    <property type="entry name" value="Pectin_lyase_fold/virulence"/>
</dbReference>
<dbReference type="InterPro" id="IPR039448">
    <property type="entry name" value="Beta_helix"/>
</dbReference>
<dbReference type="KEGG" id="nsm:JO391_13265"/>
<name>A0A8G0ZQV9_9RHOB</name>
<evidence type="ECO:0000313" key="4">
    <source>
        <dbReference type="Proteomes" id="UP000826300"/>
    </source>
</evidence>
<dbReference type="Proteomes" id="UP000826300">
    <property type="component" value="Chromosome"/>
</dbReference>
<organism evidence="3 4">
    <name type="scientific">Neotabrizicola shimadae</name>
    <dbReference type="NCBI Taxonomy" id="2807096"/>
    <lineage>
        <taxon>Bacteria</taxon>
        <taxon>Pseudomonadati</taxon>
        <taxon>Pseudomonadota</taxon>
        <taxon>Alphaproteobacteria</taxon>
        <taxon>Rhodobacterales</taxon>
        <taxon>Paracoccaceae</taxon>
        <taxon>Neotabrizicola</taxon>
    </lineage>
</organism>
<reference evidence="3" key="1">
    <citation type="submission" date="2021-02" db="EMBL/GenBank/DDBJ databases">
        <title>Rhodobacter shimadae sp. nov., an aerobic anoxygenic phototrophic bacterium isolated from a hot spring.</title>
        <authorList>
            <person name="Muramatsu S."/>
            <person name="Haruta S."/>
            <person name="Hirose S."/>
            <person name="Hanada S."/>
        </authorList>
    </citation>
    <scope>NUCLEOTIDE SEQUENCE</scope>
    <source>
        <strain evidence="3">N10</strain>
    </source>
</reference>
<dbReference type="NCBIfam" id="TIGR03805">
    <property type="entry name" value="beta_helix_1"/>
    <property type="match status" value="1"/>
</dbReference>
<feature type="domain" description="Right handed beta helix" evidence="2">
    <location>
        <begin position="88"/>
        <end position="211"/>
    </location>
</feature>
<sequence length="422" mass="44797">MTKHLILLALLASPAAAETFAIAPGPDAEAALQEALILAQPGDEVVLAPGRYDIVNQLSLANEDVTLRGAGMDASVLSFKGQTGGAEGLIVTANGAILKDFAVEDAKGDAIKAKGVDGIAMIRLRAEWTNGPDAANGAYGFYPVESRNVLLDGVVAIGASDAGIYVGQSQRIVVRNSRAEYNVAGLEIENCYYADVFDNLVTNNTGGLLVFDLPDLPQQKGHDIRVFHNRSLANNTPNFAPQGNIVGLVPAGTGMLIMANTDVEVFDNDFADNKTVNLIFGSYVKDFTDESYYPHPRRIHIHDNRFTGGGTDPDPGEFGSALRKALGVPVPDVVWDGVMPLSQWFTTGLAAGEGHLVANNSHATNPPYANADFVGFFGLPFLHSVKTDPAELSEPLAPLPPVQVVIRGRDVSHPGAWAEFAK</sequence>
<proteinExistence type="predicted"/>
<protein>
    <submittedName>
        <fullName evidence="3">Right-handed parallel beta-helix repeat-containing protein</fullName>
    </submittedName>
</protein>
<keyword evidence="1" id="KW-0732">Signal</keyword>